<dbReference type="EMBL" id="KN834873">
    <property type="protein sequence ID" value="KIK51093.1"/>
    <property type="molecule type" value="Genomic_DNA"/>
</dbReference>
<protein>
    <submittedName>
        <fullName evidence="2">Uncharacterized protein</fullName>
    </submittedName>
</protein>
<dbReference type="Proteomes" id="UP000053593">
    <property type="component" value="Unassembled WGS sequence"/>
</dbReference>
<dbReference type="AlphaFoldDB" id="A0A0D0C8K9"/>
<evidence type="ECO:0000313" key="2">
    <source>
        <dbReference type="EMBL" id="KIK51093.1"/>
    </source>
</evidence>
<reference evidence="2 3" key="1">
    <citation type="submission" date="2014-04" db="EMBL/GenBank/DDBJ databases">
        <title>Evolutionary Origins and Diversification of the Mycorrhizal Mutualists.</title>
        <authorList>
            <consortium name="DOE Joint Genome Institute"/>
            <consortium name="Mycorrhizal Genomics Consortium"/>
            <person name="Kohler A."/>
            <person name="Kuo A."/>
            <person name="Nagy L.G."/>
            <person name="Floudas D."/>
            <person name="Copeland A."/>
            <person name="Barry K.W."/>
            <person name="Cichocki N."/>
            <person name="Veneault-Fourrey C."/>
            <person name="LaButti K."/>
            <person name="Lindquist E.A."/>
            <person name="Lipzen A."/>
            <person name="Lundell T."/>
            <person name="Morin E."/>
            <person name="Murat C."/>
            <person name="Riley R."/>
            <person name="Ohm R."/>
            <person name="Sun H."/>
            <person name="Tunlid A."/>
            <person name="Henrissat B."/>
            <person name="Grigoriev I.V."/>
            <person name="Hibbett D.S."/>
            <person name="Martin F."/>
        </authorList>
    </citation>
    <scope>NUCLEOTIDE SEQUENCE [LARGE SCALE GENOMIC DNA]</scope>
    <source>
        <strain evidence="2 3">FD-317 M1</strain>
    </source>
</reference>
<feature type="compositionally biased region" description="Pro residues" evidence="1">
    <location>
        <begin position="173"/>
        <end position="183"/>
    </location>
</feature>
<gene>
    <name evidence="2" type="ORF">GYMLUDRAFT_252379</name>
</gene>
<accession>A0A0D0C8K9</accession>
<organism evidence="2 3">
    <name type="scientific">Collybiopsis luxurians FD-317 M1</name>
    <dbReference type="NCBI Taxonomy" id="944289"/>
    <lineage>
        <taxon>Eukaryota</taxon>
        <taxon>Fungi</taxon>
        <taxon>Dikarya</taxon>
        <taxon>Basidiomycota</taxon>
        <taxon>Agaricomycotina</taxon>
        <taxon>Agaricomycetes</taxon>
        <taxon>Agaricomycetidae</taxon>
        <taxon>Agaricales</taxon>
        <taxon>Marasmiineae</taxon>
        <taxon>Omphalotaceae</taxon>
        <taxon>Collybiopsis</taxon>
        <taxon>Collybiopsis luxurians</taxon>
    </lineage>
</organism>
<name>A0A0D0C8K9_9AGAR</name>
<sequence>MIIERESWSQGSNVYIRPNITFKDGVHPPPYSLRIPVIHPLPIYHLFLQRVVEVLTAIPSPTPFFRSRELAHRCYSAQFERCSRTASSVEVDAEVATTASRIVRISRTVVSVLCFPHPTSTMMTASSLSGLVEQVRSGIDGILESDDTAKGKTRVALVVSAAFSAGWKKSLPVSPPPRTPVRPLPSVQTSLLAPDLPSQAPQVPRPHSEVSPAPSFHPQTLPQSP</sequence>
<proteinExistence type="predicted"/>
<evidence type="ECO:0000313" key="3">
    <source>
        <dbReference type="Proteomes" id="UP000053593"/>
    </source>
</evidence>
<dbReference type="HOGENOM" id="CLU_1230061_0_0_1"/>
<evidence type="ECO:0000256" key="1">
    <source>
        <dbReference type="SAM" id="MobiDB-lite"/>
    </source>
</evidence>
<keyword evidence="3" id="KW-1185">Reference proteome</keyword>
<feature type="region of interest" description="Disordered" evidence="1">
    <location>
        <begin position="169"/>
        <end position="225"/>
    </location>
</feature>